<name>A0A0H5QIR0_9ZZZZ</name>
<evidence type="ECO:0000259" key="2">
    <source>
        <dbReference type="Pfam" id="PF01548"/>
    </source>
</evidence>
<dbReference type="Pfam" id="PF02371">
    <property type="entry name" value="Transposase_20"/>
    <property type="match status" value="1"/>
</dbReference>
<dbReference type="AlphaFoldDB" id="A0A0H5QIR0"/>
<dbReference type="Pfam" id="PF01548">
    <property type="entry name" value="DEDD_Tnp_IS110"/>
    <property type="match status" value="1"/>
</dbReference>
<dbReference type="InterPro" id="IPR003346">
    <property type="entry name" value="Transposase_20"/>
</dbReference>
<keyword evidence="1" id="KW-1133">Transmembrane helix</keyword>
<proteinExistence type="predicted"/>
<feature type="transmembrane region" description="Helical" evidence="1">
    <location>
        <begin position="203"/>
        <end position="225"/>
    </location>
</feature>
<keyword evidence="1" id="KW-0472">Membrane</keyword>
<organism evidence="4">
    <name type="scientific">uncultured prokaryote</name>
    <dbReference type="NCBI Taxonomy" id="198431"/>
    <lineage>
        <taxon>unclassified sequences</taxon>
        <taxon>environmental samples</taxon>
    </lineage>
</organism>
<dbReference type="PANTHER" id="PTHR33055:SF3">
    <property type="entry name" value="PUTATIVE TRANSPOSASE FOR IS117-RELATED"/>
    <property type="match status" value="1"/>
</dbReference>
<accession>A0A0H5QIR0</accession>
<keyword evidence="1" id="KW-0812">Transmembrane</keyword>
<reference evidence="4" key="1">
    <citation type="submission" date="2015-06" db="EMBL/GenBank/DDBJ databases">
        <authorList>
            <person name="Joergensen T."/>
        </authorList>
    </citation>
    <scope>NUCLEOTIDE SEQUENCE</scope>
    <source>
        <strain evidence="4">RGRH0748</strain>
    </source>
</reference>
<reference evidence="4" key="2">
    <citation type="submission" date="2015-07" db="EMBL/GenBank/DDBJ databases">
        <title>Plasmids, circular viruses and viroids from rat gut.</title>
        <authorList>
            <person name="Jorgensen T.J."/>
            <person name="Hansen M.A."/>
            <person name="Xu Z."/>
            <person name="Tabak M.A."/>
            <person name="Sorensen S.J."/>
            <person name="Hansen L.H."/>
        </authorList>
    </citation>
    <scope>NUCLEOTIDE SEQUENCE</scope>
    <source>
        <strain evidence="4">RGRH0748</strain>
    </source>
</reference>
<dbReference type="InterPro" id="IPR002525">
    <property type="entry name" value="Transp_IS110-like_N"/>
</dbReference>
<feature type="domain" description="Transposase IS110-like N-terminal" evidence="2">
    <location>
        <begin position="6"/>
        <end position="156"/>
    </location>
</feature>
<evidence type="ECO:0000313" key="4">
    <source>
        <dbReference type="EMBL" id="CRY95722.1"/>
    </source>
</evidence>
<evidence type="ECO:0000259" key="3">
    <source>
        <dbReference type="Pfam" id="PF02371"/>
    </source>
</evidence>
<dbReference type="InterPro" id="IPR047650">
    <property type="entry name" value="Transpos_IS110"/>
</dbReference>
<feature type="domain" description="Transposase IS116/IS110/IS902 C-terminal" evidence="3">
    <location>
        <begin position="202"/>
        <end position="288"/>
    </location>
</feature>
<evidence type="ECO:0000256" key="1">
    <source>
        <dbReference type="SAM" id="Phobius"/>
    </source>
</evidence>
<dbReference type="GO" id="GO:0006313">
    <property type="term" value="P:DNA transposition"/>
    <property type="evidence" value="ECO:0007669"/>
    <property type="project" value="InterPro"/>
</dbReference>
<sequence>MKKISVGIDISKKTLDASIYSGSGGQPWIKTTNSEDGFVKIINWVEKQGFNPQEVMFVMEHTGHYGYALAAFLDAHDMPYTFVAGLEVKHHFPLSRVKNDKNDAKKIAQYFYEVQEREDFRIQTIKASEIYTLSLLLSERNLYVKHRAHLKAQLSETQEYSSANRDERLKTIEKVYSKQIREIEKEITNVIDSTPELKRNYDLIRGIAGIGLVTAVTIIVATANFTRSKNARSFANHICVAPCDKSSGTSVKGGVHTSNIGRKDIKALLSRGVLLAIKYDKGIKSYYERKREEGKHYYCIANAIMFKMVCRIFAVVKRGTPYVETHAYIQ</sequence>
<dbReference type="GO" id="GO:0003677">
    <property type="term" value="F:DNA binding"/>
    <property type="evidence" value="ECO:0007669"/>
    <property type="project" value="InterPro"/>
</dbReference>
<dbReference type="GO" id="GO:0004803">
    <property type="term" value="F:transposase activity"/>
    <property type="evidence" value="ECO:0007669"/>
    <property type="project" value="InterPro"/>
</dbReference>
<dbReference type="PANTHER" id="PTHR33055">
    <property type="entry name" value="TRANSPOSASE FOR INSERTION SEQUENCE ELEMENT IS1111A"/>
    <property type="match status" value="1"/>
</dbReference>
<protein>
    <submittedName>
        <fullName evidence="4">Uncharacterized protein</fullName>
    </submittedName>
</protein>
<dbReference type="EMBL" id="LN853359">
    <property type="protein sequence ID" value="CRY95722.1"/>
    <property type="molecule type" value="Genomic_DNA"/>
</dbReference>
<dbReference type="NCBIfam" id="NF033542">
    <property type="entry name" value="transpos_IS110"/>
    <property type="match status" value="1"/>
</dbReference>